<sequence length="555" mass="59543">MTLFITSCLWLALGFQLADCVLELPVFSEPKGHHSGARVRARQSQGPLEGDIYYNNYWYPYGGYYIDITIGTPPQRQTVWVSTGSVDLYVDSITAATCNSSSATPGPCRGGTFNSSASGTYEEVAESPAFEVSYADGNEIIGPIGSDVLGIGQLQLEDVQFGVGEEINVNEEYPLAMMGLGYSTLSSVNRTGLSRPYQNVPEVMVRANLSESRLFSIALGRPDTSGSLVFGGLDTTRYVGELATIDLMNNTRPYIGIDGKNTTAPRRFITTITGAEFTAGNNTTTLWSSDAEGMAAWNLDDPAVAVIPSTASQTMLLPYGHYAAYILPYFPFLTPNGSCICDYADTEDKITFTFGGKIKIEVGVKDLIKQPVDLAAGRPLQYANGSDQCTFMITPDFREDEDEKTWYSLGGPVLESMFMVFDMDNNQISIAQAATEVAETSNIIAIEAGPGQVARVAASLRPSATPSGGVPTPSGTHTPVPDPTPVNTGAIAGGVVGGVGGLALIGAAAYFLVRRKRKTEMRPMSEVQNDFGQDFDGTYVQQPKNPRYNGDPTLE</sequence>
<dbReference type="GO" id="GO:0004190">
    <property type="term" value="F:aspartic-type endopeptidase activity"/>
    <property type="evidence" value="ECO:0007669"/>
    <property type="project" value="InterPro"/>
</dbReference>
<reference evidence="6 8" key="1">
    <citation type="submission" date="2015-10" db="EMBL/GenBank/DDBJ databases">
        <title>The cercosporin biosynthetic gene cluster was horizontally transferred to several fungal lineages and shown to be expanded in Cercospora beticola based on microsynteny with recipient genomes.</title>
        <authorList>
            <person name="De Jonge R."/>
            <person name="Ebert M.K."/>
            <person name="Suttle J.C."/>
            <person name="Jurick Ii W.M."/>
            <person name="Secor G.A."/>
            <person name="Thomma B.P."/>
            <person name="Van De Peer Y."/>
            <person name="Bolton M.D."/>
        </authorList>
    </citation>
    <scope>NUCLEOTIDE SEQUENCE [LARGE SCALE GENOMIC DNA]</scope>
    <source>
        <strain evidence="6 8">09-40</strain>
    </source>
</reference>
<evidence type="ECO:0000313" key="9">
    <source>
        <dbReference type="Proteomes" id="UP001302367"/>
    </source>
</evidence>
<dbReference type="OrthoDB" id="771136at2759"/>
<reference evidence="7 9" key="2">
    <citation type="submission" date="2023-09" db="EMBL/GenBank/DDBJ databases">
        <title>Complete-Gapless Cercospora beticola genome.</title>
        <authorList>
            <person name="Wyatt N.A."/>
            <person name="Spanner R.E."/>
            <person name="Bolton M.D."/>
        </authorList>
    </citation>
    <scope>NUCLEOTIDE SEQUENCE [LARGE SCALE GENOMIC DNA]</scope>
    <source>
        <strain evidence="7">Cb09-40</strain>
    </source>
</reference>
<evidence type="ECO:0000313" key="7">
    <source>
        <dbReference type="EMBL" id="WPA97488.1"/>
    </source>
</evidence>
<dbReference type="Pfam" id="PF00026">
    <property type="entry name" value="Asp"/>
    <property type="match status" value="1"/>
</dbReference>
<dbReference type="PANTHER" id="PTHR47966:SF65">
    <property type="entry name" value="ASPARTIC-TYPE ENDOPEPTIDASE"/>
    <property type="match status" value="1"/>
</dbReference>
<dbReference type="AlphaFoldDB" id="A0A2G5IA89"/>
<feature type="region of interest" description="Disordered" evidence="2">
    <location>
        <begin position="523"/>
        <end position="555"/>
    </location>
</feature>
<feature type="signal peptide" evidence="4">
    <location>
        <begin position="1"/>
        <end position="20"/>
    </location>
</feature>
<feature type="chain" id="PRO_5013942266" evidence="4">
    <location>
        <begin position="21"/>
        <end position="555"/>
    </location>
</feature>
<organism evidence="6 8">
    <name type="scientific">Cercospora beticola</name>
    <name type="common">Sugarbeet leaf spot fungus</name>
    <dbReference type="NCBI Taxonomy" id="122368"/>
    <lineage>
        <taxon>Eukaryota</taxon>
        <taxon>Fungi</taxon>
        <taxon>Dikarya</taxon>
        <taxon>Ascomycota</taxon>
        <taxon>Pezizomycotina</taxon>
        <taxon>Dothideomycetes</taxon>
        <taxon>Dothideomycetidae</taxon>
        <taxon>Mycosphaerellales</taxon>
        <taxon>Mycosphaerellaceae</taxon>
        <taxon>Cercospora</taxon>
    </lineage>
</organism>
<dbReference type="GO" id="GO:0006508">
    <property type="term" value="P:proteolysis"/>
    <property type="evidence" value="ECO:0007669"/>
    <property type="project" value="InterPro"/>
</dbReference>
<evidence type="ECO:0000256" key="3">
    <source>
        <dbReference type="SAM" id="Phobius"/>
    </source>
</evidence>
<proteinExistence type="inferred from homology"/>
<keyword evidence="3" id="KW-0812">Transmembrane</keyword>
<dbReference type="PROSITE" id="PS51767">
    <property type="entry name" value="PEPTIDASE_A1"/>
    <property type="match status" value="1"/>
</dbReference>
<evidence type="ECO:0000256" key="4">
    <source>
        <dbReference type="SAM" id="SignalP"/>
    </source>
</evidence>
<keyword evidence="3" id="KW-0472">Membrane</keyword>
<name>A0A2G5IA89_CERBT</name>
<keyword evidence="9" id="KW-1185">Reference proteome</keyword>
<feature type="transmembrane region" description="Helical" evidence="3">
    <location>
        <begin position="490"/>
        <end position="513"/>
    </location>
</feature>
<feature type="region of interest" description="Disordered" evidence="2">
    <location>
        <begin position="462"/>
        <end position="482"/>
    </location>
</feature>
<evidence type="ECO:0000256" key="2">
    <source>
        <dbReference type="SAM" id="MobiDB-lite"/>
    </source>
</evidence>
<dbReference type="SUPFAM" id="SSF50630">
    <property type="entry name" value="Acid proteases"/>
    <property type="match status" value="1"/>
</dbReference>
<evidence type="ECO:0000313" key="8">
    <source>
        <dbReference type="Proteomes" id="UP000230605"/>
    </source>
</evidence>
<dbReference type="Gene3D" id="2.40.70.10">
    <property type="entry name" value="Acid Proteases"/>
    <property type="match status" value="2"/>
</dbReference>
<dbReference type="EMBL" id="LKMD01000100">
    <property type="protein sequence ID" value="PIB01698.1"/>
    <property type="molecule type" value="Genomic_DNA"/>
</dbReference>
<dbReference type="PRINTS" id="PR00792">
    <property type="entry name" value="PEPSIN"/>
</dbReference>
<evidence type="ECO:0000313" key="6">
    <source>
        <dbReference type="EMBL" id="PIB01698.1"/>
    </source>
</evidence>
<dbReference type="InterPro" id="IPR021109">
    <property type="entry name" value="Peptidase_aspartic_dom_sf"/>
</dbReference>
<comment type="similarity">
    <text evidence="1">Belongs to the peptidase A1 family.</text>
</comment>
<dbReference type="InterPro" id="IPR033121">
    <property type="entry name" value="PEPTIDASE_A1"/>
</dbReference>
<dbReference type="PANTHER" id="PTHR47966">
    <property type="entry name" value="BETA-SITE APP-CLEAVING ENZYME, ISOFORM A-RELATED"/>
    <property type="match status" value="1"/>
</dbReference>
<protein>
    <submittedName>
        <fullName evidence="6">Putative aspartic-type endopeptidase OPSB</fullName>
    </submittedName>
</protein>
<accession>A0A2G5IA89</accession>
<keyword evidence="4" id="KW-0732">Signal</keyword>
<gene>
    <name evidence="6" type="ORF">CB0940_02018</name>
    <name evidence="7" type="ORF">RHO25_002098</name>
</gene>
<evidence type="ECO:0000256" key="1">
    <source>
        <dbReference type="ARBA" id="ARBA00007447"/>
    </source>
</evidence>
<dbReference type="InterPro" id="IPR001461">
    <property type="entry name" value="Aspartic_peptidase_A1"/>
</dbReference>
<dbReference type="Proteomes" id="UP001302367">
    <property type="component" value="Chromosome 1"/>
</dbReference>
<dbReference type="Proteomes" id="UP000230605">
    <property type="component" value="Chromosome 1"/>
</dbReference>
<dbReference type="EMBL" id="CP134184">
    <property type="protein sequence ID" value="WPA97488.1"/>
    <property type="molecule type" value="Genomic_DNA"/>
</dbReference>
<evidence type="ECO:0000259" key="5">
    <source>
        <dbReference type="PROSITE" id="PS51767"/>
    </source>
</evidence>
<keyword evidence="3" id="KW-1133">Transmembrane helix</keyword>
<feature type="domain" description="Peptidase A1" evidence="5">
    <location>
        <begin position="64"/>
        <end position="431"/>
    </location>
</feature>